<proteinExistence type="predicted"/>
<accession>U9U640</accession>
<evidence type="ECO:0000313" key="1">
    <source>
        <dbReference type="EMBL" id="ESA15850.1"/>
    </source>
</evidence>
<organism evidence="1">
    <name type="scientific">Rhizophagus irregularis (strain DAOM 181602 / DAOM 197198 / MUCL 43194)</name>
    <name type="common">Arbuscular mycorrhizal fungus</name>
    <name type="synonym">Glomus intraradices</name>
    <dbReference type="NCBI Taxonomy" id="747089"/>
    <lineage>
        <taxon>Eukaryota</taxon>
        <taxon>Fungi</taxon>
        <taxon>Fungi incertae sedis</taxon>
        <taxon>Mucoromycota</taxon>
        <taxon>Glomeromycotina</taxon>
        <taxon>Glomeromycetes</taxon>
        <taxon>Glomerales</taxon>
        <taxon>Glomeraceae</taxon>
        <taxon>Rhizophagus</taxon>
    </lineage>
</organism>
<dbReference type="VEuPathDB" id="FungiDB:RhiirFUN_013303"/>
<dbReference type="AlphaFoldDB" id="U9U640"/>
<dbReference type="EMBL" id="KI281581">
    <property type="protein sequence ID" value="ESA15850.1"/>
    <property type="molecule type" value="Genomic_DNA"/>
</dbReference>
<reference evidence="1" key="1">
    <citation type="submission" date="2013-07" db="EMBL/GenBank/DDBJ databases">
        <title>The genome of an arbuscular mycorrhizal fungus provides insights into the evolution of the oldest plant symbiosis.</title>
        <authorList>
            <consortium name="DOE Joint Genome Institute"/>
            <person name="Tisserant E."/>
            <person name="Malbreil M."/>
            <person name="Kuo A."/>
            <person name="Kohler A."/>
            <person name="Symeonidi A."/>
            <person name="Balestrini R."/>
            <person name="Charron P."/>
            <person name="Duensing N."/>
            <person name="Frei-dit-Frey N."/>
            <person name="Gianinazzi-Pearson V."/>
            <person name="Gilbert B."/>
            <person name="Handa Y."/>
            <person name="Hijri M."/>
            <person name="Kaul R."/>
            <person name="Kawaguchi M."/>
            <person name="Krajinski F."/>
            <person name="Lammers P."/>
            <person name="Lapierre D."/>
            <person name="Masclaux F.G."/>
            <person name="Murat C."/>
            <person name="Morin E."/>
            <person name="Ndikumana S."/>
            <person name="Pagni M."/>
            <person name="Petitpierre D."/>
            <person name="Requena N."/>
            <person name="Rosikiewicz P."/>
            <person name="Riley R."/>
            <person name="Saito K."/>
            <person name="San Clemente H."/>
            <person name="Shapiro H."/>
            <person name="van Tuinen D."/>
            <person name="Becard G."/>
            <person name="Bonfante P."/>
            <person name="Paszkowski U."/>
            <person name="Shachar-Hill Y."/>
            <person name="Young J.P."/>
            <person name="Sanders I.R."/>
            <person name="Henrissat B."/>
            <person name="Rensing S.A."/>
            <person name="Grigoriev I.V."/>
            <person name="Corradi N."/>
            <person name="Roux C."/>
            <person name="Martin F."/>
        </authorList>
    </citation>
    <scope>NUCLEOTIDE SEQUENCE</scope>
    <source>
        <strain evidence="1">DAOM 197198</strain>
    </source>
</reference>
<name>U9U640_RHIID</name>
<dbReference type="HOGENOM" id="CLU_1390886_0_0_1"/>
<protein>
    <submittedName>
        <fullName evidence="1">Uncharacterized protein</fullName>
    </submittedName>
</protein>
<sequence>MSVSRKYVFNNSFPNHYRSSMSEDTNTDRSSTSIDQILELTNEIQQNFDLYCEKKKKFCAKAALKIGIRELPHKETLEETGKGSSCWEYFDDMNEIFGNRENVRPDYLSSSISSESDINSDVKIKPSTSQQKRLEIDIQKLEIERNEREAKLKIEEEKLKWEKEKFEKEQEFKFKLELERINKEFELKIKEYNFKN</sequence>
<gene>
    <name evidence="1" type="ORF">GLOINDRAFT_23442</name>
</gene>